<dbReference type="InterPro" id="IPR003593">
    <property type="entry name" value="AAA+_ATPase"/>
</dbReference>
<dbReference type="GO" id="GO:0005524">
    <property type="term" value="F:ATP binding"/>
    <property type="evidence" value="ECO:0007669"/>
    <property type="project" value="UniProtKB-KW"/>
</dbReference>
<dbReference type="SMART" id="SM00382">
    <property type="entry name" value="AAA"/>
    <property type="match status" value="1"/>
</dbReference>
<name>A0A820CE48_9BILA</name>
<dbReference type="Proteomes" id="UP000663874">
    <property type="component" value="Unassembled WGS sequence"/>
</dbReference>
<keyword evidence="7" id="KW-1133">Transmembrane helix</keyword>
<dbReference type="InterPro" id="IPR026082">
    <property type="entry name" value="ABCA"/>
</dbReference>
<dbReference type="Pfam" id="PF00005">
    <property type="entry name" value="ABC_tran"/>
    <property type="match status" value="1"/>
</dbReference>
<keyword evidence="6" id="KW-0067">ATP-binding</keyword>
<organism evidence="10 11">
    <name type="scientific">Rotaria sordida</name>
    <dbReference type="NCBI Taxonomy" id="392033"/>
    <lineage>
        <taxon>Eukaryota</taxon>
        <taxon>Metazoa</taxon>
        <taxon>Spiralia</taxon>
        <taxon>Gnathifera</taxon>
        <taxon>Rotifera</taxon>
        <taxon>Eurotatoria</taxon>
        <taxon>Bdelloidea</taxon>
        <taxon>Philodinida</taxon>
        <taxon>Philodinidae</taxon>
        <taxon>Rotaria</taxon>
    </lineage>
</organism>
<dbReference type="InterPro" id="IPR027417">
    <property type="entry name" value="P-loop_NTPase"/>
</dbReference>
<dbReference type="GO" id="GO:0005319">
    <property type="term" value="F:lipid transporter activity"/>
    <property type="evidence" value="ECO:0007669"/>
    <property type="project" value="TreeGrafter"/>
</dbReference>
<evidence type="ECO:0000313" key="11">
    <source>
        <dbReference type="Proteomes" id="UP000663874"/>
    </source>
</evidence>
<dbReference type="PROSITE" id="PS50893">
    <property type="entry name" value="ABC_TRANSPORTER_2"/>
    <property type="match status" value="1"/>
</dbReference>
<dbReference type="GO" id="GO:0016020">
    <property type="term" value="C:membrane"/>
    <property type="evidence" value="ECO:0007669"/>
    <property type="project" value="UniProtKB-SubCell"/>
</dbReference>
<dbReference type="InterPro" id="IPR003439">
    <property type="entry name" value="ABC_transporter-like_ATP-bd"/>
</dbReference>
<proteinExistence type="inferred from homology"/>
<evidence type="ECO:0000256" key="2">
    <source>
        <dbReference type="ARBA" id="ARBA00008869"/>
    </source>
</evidence>
<dbReference type="GO" id="GO:0140359">
    <property type="term" value="F:ABC-type transporter activity"/>
    <property type="evidence" value="ECO:0007669"/>
    <property type="project" value="InterPro"/>
</dbReference>
<dbReference type="Gene3D" id="3.40.50.300">
    <property type="entry name" value="P-loop containing nucleotide triphosphate hydrolases"/>
    <property type="match status" value="1"/>
</dbReference>
<evidence type="ECO:0000256" key="7">
    <source>
        <dbReference type="ARBA" id="ARBA00022989"/>
    </source>
</evidence>
<accession>A0A820CE48</accession>
<dbReference type="CDD" id="cd03263">
    <property type="entry name" value="ABC_subfamily_A"/>
    <property type="match status" value="1"/>
</dbReference>
<dbReference type="EMBL" id="CAJOBE010017988">
    <property type="protein sequence ID" value="CAF4216122.1"/>
    <property type="molecule type" value="Genomic_DNA"/>
</dbReference>
<keyword evidence="4" id="KW-0812">Transmembrane</keyword>
<comment type="similarity">
    <text evidence="2">Belongs to the ABC transporter superfamily. ABCA family.</text>
</comment>
<feature type="non-terminal residue" evidence="10">
    <location>
        <position position="1"/>
    </location>
</feature>
<dbReference type="GO" id="GO:0016887">
    <property type="term" value="F:ATP hydrolysis activity"/>
    <property type="evidence" value="ECO:0007669"/>
    <property type="project" value="InterPro"/>
</dbReference>
<keyword evidence="5" id="KW-0547">Nucleotide-binding</keyword>
<evidence type="ECO:0000256" key="4">
    <source>
        <dbReference type="ARBA" id="ARBA00022692"/>
    </source>
</evidence>
<evidence type="ECO:0000313" key="10">
    <source>
        <dbReference type="EMBL" id="CAF4216122.1"/>
    </source>
</evidence>
<sequence>MGTYQFDEDVRRERQLILHDNETTKSSVIVVGDLVKEFKEGKSKSNDKSTYLAVNHLNFHVQKRACFGLLGANGAGKTTTFRMLVNDIKSTSGKIIINGRNINQTKRDLEIGFCPQFDWLLHDLTVLETLTLFAKLKGVEASEISEMCNNIVNIFGLETYENRRVQKLSGGNKRKVSAALAFMANPALVFLDEPTTGLDAAAKRKLWKVIRAARDVGLTIIMTSHSMEECEALCT</sequence>
<evidence type="ECO:0000259" key="9">
    <source>
        <dbReference type="PROSITE" id="PS50893"/>
    </source>
</evidence>
<dbReference type="SUPFAM" id="SSF52540">
    <property type="entry name" value="P-loop containing nucleoside triphosphate hydrolases"/>
    <property type="match status" value="1"/>
</dbReference>
<dbReference type="FunFam" id="3.40.50.300:FF:000335">
    <property type="entry name" value="ATP binding cassette subfamily A member 5"/>
    <property type="match status" value="1"/>
</dbReference>
<keyword evidence="3" id="KW-0813">Transport</keyword>
<gene>
    <name evidence="10" type="ORF">FNK824_LOCUS37015</name>
</gene>
<evidence type="ECO:0000256" key="6">
    <source>
        <dbReference type="ARBA" id="ARBA00022840"/>
    </source>
</evidence>
<dbReference type="PANTHER" id="PTHR19229">
    <property type="entry name" value="ATP-BINDING CASSETTE TRANSPORTER SUBFAMILY A ABCA"/>
    <property type="match status" value="1"/>
</dbReference>
<dbReference type="AlphaFoldDB" id="A0A820CE48"/>
<evidence type="ECO:0000256" key="8">
    <source>
        <dbReference type="ARBA" id="ARBA00023136"/>
    </source>
</evidence>
<comment type="caution">
    <text evidence="10">The sequence shown here is derived from an EMBL/GenBank/DDBJ whole genome shotgun (WGS) entry which is preliminary data.</text>
</comment>
<protein>
    <recommendedName>
        <fullName evidence="9">ABC transporter domain-containing protein</fullName>
    </recommendedName>
</protein>
<comment type="subcellular location">
    <subcellularLocation>
        <location evidence="1">Membrane</location>
        <topology evidence="1">Multi-pass membrane protein</topology>
    </subcellularLocation>
</comment>
<keyword evidence="8" id="KW-0472">Membrane</keyword>
<evidence type="ECO:0000256" key="3">
    <source>
        <dbReference type="ARBA" id="ARBA00022448"/>
    </source>
</evidence>
<reference evidence="10" key="1">
    <citation type="submission" date="2021-02" db="EMBL/GenBank/DDBJ databases">
        <authorList>
            <person name="Nowell W R."/>
        </authorList>
    </citation>
    <scope>NUCLEOTIDE SEQUENCE</scope>
</reference>
<feature type="domain" description="ABC transporter" evidence="9">
    <location>
        <begin position="29"/>
        <end position="233"/>
    </location>
</feature>
<dbReference type="PANTHER" id="PTHR19229:SF250">
    <property type="entry name" value="ABC TRANSPORTER DOMAIN-CONTAINING PROTEIN-RELATED"/>
    <property type="match status" value="1"/>
</dbReference>
<evidence type="ECO:0000256" key="5">
    <source>
        <dbReference type="ARBA" id="ARBA00022741"/>
    </source>
</evidence>
<evidence type="ECO:0000256" key="1">
    <source>
        <dbReference type="ARBA" id="ARBA00004141"/>
    </source>
</evidence>